<keyword evidence="12" id="KW-1185">Reference proteome</keyword>
<dbReference type="GO" id="GO:0000139">
    <property type="term" value="C:Golgi membrane"/>
    <property type="evidence" value="ECO:0007669"/>
    <property type="project" value="UniProtKB-SubCell"/>
</dbReference>
<dbReference type="Proteomes" id="UP001367676">
    <property type="component" value="Unassembled WGS sequence"/>
</dbReference>
<comment type="similarity">
    <text evidence="2 9">Belongs to the sulfotransferase 2 family.</text>
</comment>
<comment type="caution">
    <text evidence="11">The sequence shown here is derived from an EMBL/GenBank/DDBJ whole genome shotgun (WGS) entry which is preliminary data.</text>
</comment>
<keyword evidence="3 9" id="KW-0808">Transferase</keyword>
<reference evidence="11 12" key="1">
    <citation type="submission" date="2024-03" db="EMBL/GenBank/DDBJ databases">
        <title>Adaptation during the transition from Ophiocordyceps entomopathogen to insect associate is accompanied by gene loss and intensified selection.</title>
        <authorList>
            <person name="Ward C.M."/>
            <person name="Onetto C.A."/>
            <person name="Borneman A.R."/>
        </authorList>
    </citation>
    <scope>NUCLEOTIDE SEQUENCE [LARGE SCALE GENOMIC DNA]</scope>
    <source>
        <strain evidence="11">AWRI1</strain>
        <tissue evidence="11">Single Adult Female</tissue>
    </source>
</reference>
<keyword evidence="4" id="KW-0812">Transmembrane</keyword>
<evidence type="ECO:0000256" key="6">
    <source>
        <dbReference type="ARBA" id="ARBA00023034"/>
    </source>
</evidence>
<evidence type="ECO:0000256" key="5">
    <source>
        <dbReference type="ARBA" id="ARBA00022989"/>
    </source>
</evidence>
<evidence type="ECO:0000256" key="10">
    <source>
        <dbReference type="SAM" id="SignalP"/>
    </source>
</evidence>
<organism evidence="11 12">
    <name type="scientific">Parthenolecanium corni</name>
    <dbReference type="NCBI Taxonomy" id="536013"/>
    <lineage>
        <taxon>Eukaryota</taxon>
        <taxon>Metazoa</taxon>
        <taxon>Ecdysozoa</taxon>
        <taxon>Arthropoda</taxon>
        <taxon>Hexapoda</taxon>
        <taxon>Insecta</taxon>
        <taxon>Pterygota</taxon>
        <taxon>Neoptera</taxon>
        <taxon>Paraneoptera</taxon>
        <taxon>Hemiptera</taxon>
        <taxon>Sternorrhyncha</taxon>
        <taxon>Coccoidea</taxon>
        <taxon>Coccidae</taxon>
        <taxon>Parthenolecanium</taxon>
    </lineage>
</organism>
<evidence type="ECO:0000256" key="7">
    <source>
        <dbReference type="ARBA" id="ARBA00023136"/>
    </source>
</evidence>
<protein>
    <recommendedName>
        <fullName evidence="9">Carbohydrate sulfotransferase</fullName>
        <ecNumber evidence="9">2.8.2.-</ecNumber>
    </recommendedName>
</protein>
<keyword evidence="7" id="KW-0472">Membrane</keyword>
<evidence type="ECO:0000256" key="1">
    <source>
        <dbReference type="ARBA" id="ARBA00004323"/>
    </source>
</evidence>
<feature type="signal peptide" evidence="10">
    <location>
        <begin position="1"/>
        <end position="20"/>
    </location>
</feature>
<name>A0AAN9TG66_9HEMI</name>
<evidence type="ECO:0000256" key="4">
    <source>
        <dbReference type="ARBA" id="ARBA00022692"/>
    </source>
</evidence>
<feature type="chain" id="PRO_5043011043" description="Carbohydrate sulfotransferase" evidence="10">
    <location>
        <begin position="21"/>
        <end position="326"/>
    </location>
</feature>
<keyword evidence="9" id="KW-0119">Carbohydrate metabolism</keyword>
<comment type="subcellular location">
    <subcellularLocation>
        <location evidence="1 9">Golgi apparatus membrane</location>
        <topology evidence="1 9">Single-pass type II membrane protein</topology>
    </subcellularLocation>
</comment>
<keyword evidence="6 9" id="KW-0333">Golgi apparatus</keyword>
<evidence type="ECO:0000256" key="3">
    <source>
        <dbReference type="ARBA" id="ARBA00022679"/>
    </source>
</evidence>
<evidence type="ECO:0000256" key="8">
    <source>
        <dbReference type="ARBA" id="ARBA00023180"/>
    </source>
</evidence>
<dbReference type="EMBL" id="JBBCAQ010000027">
    <property type="protein sequence ID" value="KAK7586076.1"/>
    <property type="molecule type" value="Genomic_DNA"/>
</dbReference>
<keyword evidence="5" id="KW-1133">Transmembrane helix</keyword>
<dbReference type="InterPro" id="IPR005331">
    <property type="entry name" value="Sulfotransferase"/>
</dbReference>
<dbReference type="GO" id="GO:0008146">
    <property type="term" value="F:sulfotransferase activity"/>
    <property type="evidence" value="ECO:0007669"/>
    <property type="project" value="InterPro"/>
</dbReference>
<keyword evidence="8 9" id="KW-0325">Glycoprotein</keyword>
<sequence length="326" mass="38161">MIIRTLVLLVSMTAIIQVSVYILEARQSEDTITKLAYNSVANLHLENTSLDTLIFIQRKEHMSKMCKTHANLHRNVFDGTKDLDHILVDEKHKLLYCYVPKVACTNWKRVFMVLLGIADKDNVSSIPAEMVHRKSTFPRLSNYTVEQANYFIENFTKYIFVRHPFERLLSAYRNKLEEPSERSKYFQMRIGRDIVKHYRENATNTSLQLGNDVTFEEFALYLIDRYAPAFNEHWKPISELCYPCLIGYDFIGKYETLQSDVEFLLKAINESDIKFPKVRLSNTTAQILRYYDTLSSQVIAKLYNIFVLDFKLFSYSTENILGYEIG</sequence>
<keyword evidence="9" id="KW-0735">Signal-anchor</keyword>
<dbReference type="InterPro" id="IPR018011">
    <property type="entry name" value="Carb_sulfotrans_8-10"/>
</dbReference>
<accession>A0AAN9TG66</accession>
<evidence type="ECO:0000256" key="9">
    <source>
        <dbReference type="RuleBase" id="RU364020"/>
    </source>
</evidence>
<keyword evidence="10" id="KW-0732">Signal</keyword>
<dbReference type="GO" id="GO:0016051">
    <property type="term" value="P:carbohydrate biosynthetic process"/>
    <property type="evidence" value="ECO:0007669"/>
    <property type="project" value="InterPro"/>
</dbReference>
<dbReference type="AlphaFoldDB" id="A0AAN9TG66"/>
<evidence type="ECO:0000256" key="2">
    <source>
        <dbReference type="ARBA" id="ARBA00006339"/>
    </source>
</evidence>
<evidence type="ECO:0000313" key="11">
    <source>
        <dbReference type="EMBL" id="KAK7586076.1"/>
    </source>
</evidence>
<dbReference type="PANTHER" id="PTHR12137:SF54">
    <property type="entry name" value="CARBOHYDRATE SULFOTRANSFERASE"/>
    <property type="match status" value="1"/>
</dbReference>
<gene>
    <name evidence="11" type="ORF">V9T40_003952</name>
</gene>
<dbReference type="Pfam" id="PF03567">
    <property type="entry name" value="Sulfotransfer_2"/>
    <property type="match status" value="1"/>
</dbReference>
<dbReference type="PANTHER" id="PTHR12137">
    <property type="entry name" value="CARBOHYDRATE SULFOTRANSFERASE"/>
    <property type="match status" value="1"/>
</dbReference>
<proteinExistence type="inferred from homology"/>
<dbReference type="EC" id="2.8.2.-" evidence="9"/>
<evidence type="ECO:0000313" key="12">
    <source>
        <dbReference type="Proteomes" id="UP001367676"/>
    </source>
</evidence>